<proteinExistence type="predicted"/>
<organism evidence="1 2">
    <name type="scientific">Ruminiclostridium herbifermentans</name>
    <dbReference type="NCBI Taxonomy" id="2488810"/>
    <lineage>
        <taxon>Bacteria</taxon>
        <taxon>Bacillati</taxon>
        <taxon>Bacillota</taxon>
        <taxon>Clostridia</taxon>
        <taxon>Eubacteriales</taxon>
        <taxon>Oscillospiraceae</taxon>
        <taxon>Ruminiclostridium</taxon>
    </lineage>
</organism>
<dbReference type="OrthoDB" id="9795830at2"/>
<accession>A0A4U7JCV0</accession>
<dbReference type="KEGG" id="rher:EHE19_011855"/>
<keyword evidence="2" id="KW-1185">Reference proteome</keyword>
<evidence type="ECO:0000313" key="1">
    <source>
        <dbReference type="EMBL" id="QNU68852.1"/>
    </source>
</evidence>
<reference evidence="1 2" key="1">
    <citation type="submission" date="2020-09" db="EMBL/GenBank/DDBJ databases">
        <title>Characterization and genome sequencing of Ruminiclostridium sp. nov. MA18.</title>
        <authorList>
            <person name="Rettenmaier R."/>
            <person name="Kowollik M.-L."/>
            <person name="Liebl W."/>
            <person name="Zverlov V."/>
        </authorList>
    </citation>
    <scope>NUCLEOTIDE SEQUENCE [LARGE SCALE GENOMIC DNA]</scope>
    <source>
        <strain evidence="1 2">MA18</strain>
    </source>
</reference>
<sequence length="97" mass="11342">MKSILEELYGGTIYPDELIISRDPEYRPLNKKISGTMDMWKNKLSEHDFHELEKLLDLRSQVDSMHAEASFMYGFKLASWIMIEVMTGKGELVRNED</sequence>
<protein>
    <submittedName>
        <fullName evidence="1">Uncharacterized protein</fullName>
    </submittedName>
</protein>
<name>A0A4U7JCV0_9FIRM</name>
<dbReference type="EMBL" id="CP061336">
    <property type="protein sequence ID" value="QNU68852.1"/>
    <property type="molecule type" value="Genomic_DNA"/>
</dbReference>
<gene>
    <name evidence="1" type="ORF">EHE19_011855</name>
</gene>
<dbReference type="AlphaFoldDB" id="A0A4U7JCV0"/>
<dbReference type="Pfam" id="PF20648">
    <property type="entry name" value="DUF6809"/>
    <property type="match status" value="1"/>
</dbReference>
<evidence type="ECO:0000313" key="2">
    <source>
        <dbReference type="Proteomes" id="UP000306409"/>
    </source>
</evidence>
<dbReference type="InterPro" id="IPR049215">
    <property type="entry name" value="DUF6809"/>
</dbReference>
<dbReference type="Proteomes" id="UP000306409">
    <property type="component" value="Chromosome"/>
</dbReference>